<organism evidence="5 6">
    <name type="scientific">Sipha flava</name>
    <name type="common">yellow sugarcane aphid</name>
    <dbReference type="NCBI Taxonomy" id="143950"/>
    <lineage>
        <taxon>Eukaryota</taxon>
        <taxon>Metazoa</taxon>
        <taxon>Ecdysozoa</taxon>
        <taxon>Arthropoda</taxon>
        <taxon>Hexapoda</taxon>
        <taxon>Insecta</taxon>
        <taxon>Pterygota</taxon>
        <taxon>Neoptera</taxon>
        <taxon>Paraneoptera</taxon>
        <taxon>Hemiptera</taxon>
        <taxon>Sternorrhyncha</taxon>
        <taxon>Aphidomorpha</taxon>
        <taxon>Aphidoidea</taxon>
        <taxon>Aphididae</taxon>
        <taxon>Sipha</taxon>
    </lineage>
</organism>
<dbReference type="GO" id="GO:0004252">
    <property type="term" value="F:serine-type endopeptidase activity"/>
    <property type="evidence" value="ECO:0007669"/>
    <property type="project" value="InterPro"/>
</dbReference>
<evidence type="ECO:0000256" key="1">
    <source>
        <dbReference type="SAM" id="MobiDB-lite"/>
    </source>
</evidence>
<evidence type="ECO:0000256" key="2">
    <source>
        <dbReference type="SAM" id="Phobius"/>
    </source>
</evidence>
<dbReference type="Pfam" id="PF00089">
    <property type="entry name" value="Trypsin"/>
    <property type="match status" value="1"/>
</dbReference>
<feature type="chain" id="PRO_5034248507" evidence="3">
    <location>
        <begin position="24"/>
        <end position="588"/>
    </location>
</feature>
<evidence type="ECO:0000256" key="3">
    <source>
        <dbReference type="SAM" id="SignalP"/>
    </source>
</evidence>
<evidence type="ECO:0000313" key="5">
    <source>
        <dbReference type="Proteomes" id="UP000694846"/>
    </source>
</evidence>
<evidence type="ECO:0000259" key="4">
    <source>
        <dbReference type="PROSITE" id="PS50240"/>
    </source>
</evidence>
<proteinExistence type="predicted"/>
<keyword evidence="2" id="KW-1133">Transmembrane helix</keyword>
<dbReference type="OrthoDB" id="6380398at2759"/>
<feature type="transmembrane region" description="Helical" evidence="2">
    <location>
        <begin position="95"/>
        <end position="116"/>
    </location>
</feature>
<feature type="compositionally biased region" description="Basic and acidic residues" evidence="1">
    <location>
        <begin position="352"/>
        <end position="364"/>
    </location>
</feature>
<name>A0A8B8GJV1_9HEMI</name>
<dbReference type="AlphaFoldDB" id="A0A8B8GJV1"/>
<keyword evidence="3" id="KW-0732">Signal</keyword>
<keyword evidence="2" id="KW-0472">Membrane</keyword>
<accession>A0A8B8GJV1</accession>
<feature type="signal peptide" evidence="3">
    <location>
        <begin position="1"/>
        <end position="23"/>
    </location>
</feature>
<reference evidence="6" key="1">
    <citation type="submission" date="2025-08" db="UniProtKB">
        <authorList>
            <consortium name="RefSeq"/>
        </authorList>
    </citation>
    <scope>IDENTIFICATION</scope>
    <source>
        <tissue evidence="6">Whole body</tissue>
    </source>
</reference>
<dbReference type="InterPro" id="IPR009003">
    <property type="entry name" value="Peptidase_S1_PA"/>
</dbReference>
<dbReference type="Gene3D" id="2.40.10.10">
    <property type="entry name" value="Trypsin-like serine proteases"/>
    <property type="match status" value="2"/>
</dbReference>
<dbReference type="GO" id="GO:0006508">
    <property type="term" value="P:proteolysis"/>
    <property type="evidence" value="ECO:0007669"/>
    <property type="project" value="InterPro"/>
</dbReference>
<dbReference type="InterPro" id="IPR001254">
    <property type="entry name" value="Trypsin_dom"/>
</dbReference>
<evidence type="ECO:0000313" key="6">
    <source>
        <dbReference type="RefSeq" id="XP_025422742.1"/>
    </source>
</evidence>
<dbReference type="SUPFAM" id="SSF50494">
    <property type="entry name" value="Trypsin-like serine proteases"/>
    <property type="match status" value="1"/>
</dbReference>
<feature type="domain" description="Peptidase S1" evidence="4">
    <location>
        <begin position="400"/>
        <end position="584"/>
    </location>
</feature>
<gene>
    <name evidence="6" type="primary">LOC112692327</name>
</gene>
<dbReference type="GeneID" id="112692327"/>
<keyword evidence="5" id="KW-1185">Reference proteome</keyword>
<keyword evidence="2" id="KW-0812">Transmembrane</keyword>
<dbReference type="Proteomes" id="UP000694846">
    <property type="component" value="Unplaced"/>
</dbReference>
<dbReference type="PROSITE" id="PS50240">
    <property type="entry name" value="TRYPSIN_DOM"/>
    <property type="match status" value="1"/>
</dbReference>
<dbReference type="RefSeq" id="XP_025422742.1">
    <property type="nucleotide sequence ID" value="XM_025566957.1"/>
</dbReference>
<dbReference type="InterPro" id="IPR043504">
    <property type="entry name" value="Peptidase_S1_PA_chymotrypsin"/>
</dbReference>
<feature type="region of interest" description="Disordered" evidence="1">
    <location>
        <begin position="344"/>
        <end position="371"/>
    </location>
</feature>
<sequence length="588" mass="65520">MYVNQSRRVLGDFLFLLCSLVVPRQESVISHLTGGTVTHLYSGQYKRACRRHLAETRDTAKRPARRTIVGRTSSRATRHFRVEHNNIARASRQFFCFRPVIVMLFFATILCIVTSLPASMNKPLVDPGLFVITGVETCGSDLGYCLLGNDCTMDDDFLPDPSGNCSGLKRAFTPASPFVCCKLSKGSLNSGPLMVDFNTKTSTEPKNELHGIVKNATPVKAVDELNIGKNVISISAMDKQARKTARENVDSSKIDNDQLAKLNQIELVVKKIIEQLINETANSMKVDETVIGSSEAKIEENTMMNEIKEDEKMFVNNSESTETGAVDQLARPEETLDDGQFKTEIFPENGEDGERVNESDKIEPETEESDIDDEFKAEKNICQKTCKSEVIFLVEKKPMCYGTLLDDIWVLTSATCASRLNKAAIRRVAVSRKDIGGATLSISNILVHENFKSPKSKTPQENNDLALVSLTVPLEGQECTPCFVQKKNNVINEVCKTNQNAYHKNLIKSAENCESRVQLRDMISNSYLILPCNSWRMQYNQEGRLGSGLWCDGKLAGVQTGVGVGSLIYTPVHEYATWISDNKRIERR</sequence>
<protein>
    <submittedName>
        <fullName evidence="6">Uncharacterized protein LOC112692327 isoform X1</fullName>
    </submittedName>
</protein>